<dbReference type="RefSeq" id="WP_173055799.1">
    <property type="nucleotide sequence ID" value="NZ_BAABGO010000006.1"/>
</dbReference>
<evidence type="ECO:0000256" key="1">
    <source>
        <dbReference type="ARBA" id="ARBA00007169"/>
    </source>
</evidence>
<protein>
    <recommendedName>
        <fullName evidence="3">Thioesterase TesA-like domain-containing protein</fullName>
    </recommendedName>
</protein>
<evidence type="ECO:0000313" key="4">
    <source>
        <dbReference type="EMBL" id="GFJ78040.1"/>
    </source>
</evidence>
<comment type="similarity">
    <text evidence="1">Belongs to the thioesterase family.</text>
</comment>
<keyword evidence="2" id="KW-0378">Hydrolase</keyword>
<dbReference type="EMBL" id="BLPF01000001">
    <property type="protein sequence ID" value="GFJ78040.1"/>
    <property type="molecule type" value="Genomic_DNA"/>
</dbReference>
<dbReference type="SUPFAM" id="SSF53474">
    <property type="entry name" value="alpha/beta-Hydrolases"/>
    <property type="match status" value="1"/>
</dbReference>
<dbReference type="SMART" id="SM00824">
    <property type="entry name" value="PKS_TE"/>
    <property type="match status" value="1"/>
</dbReference>
<comment type="caution">
    <text evidence="4">The sequence shown here is derived from an EMBL/GenBank/DDBJ whole genome shotgun (WGS) entry which is preliminary data.</text>
</comment>
<organism evidence="4 5">
    <name type="scientific">Phytohabitans houttuyneae</name>
    <dbReference type="NCBI Taxonomy" id="1076126"/>
    <lineage>
        <taxon>Bacteria</taxon>
        <taxon>Bacillati</taxon>
        <taxon>Actinomycetota</taxon>
        <taxon>Actinomycetes</taxon>
        <taxon>Micromonosporales</taxon>
        <taxon>Micromonosporaceae</taxon>
    </lineage>
</organism>
<evidence type="ECO:0000313" key="5">
    <source>
        <dbReference type="Proteomes" id="UP000482800"/>
    </source>
</evidence>
<evidence type="ECO:0000259" key="3">
    <source>
        <dbReference type="SMART" id="SM00824"/>
    </source>
</evidence>
<dbReference type="GO" id="GO:0008610">
    <property type="term" value="P:lipid biosynthetic process"/>
    <property type="evidence" value="ECO:0007669"/>
    <property type="project" value="TreeGrafter"/>
</dbReference>
<dbReference type="Pfam" id="PF00975">
    <property type="entry name" value="Thioesterase"/>
    <property type="match status" value="1"/>
</dbReference>
<proteinExistence type="inferred from homology"/>
<name>A0A6V8K3E8_9ACTN</name>
<reference evidence="4 5" key="2">
    <citation type="submission" date="2020-03" db="EMBL/GenBank/DDBJ databases">
        <authorList>
            <person name="Ichikawa N."/>
            <person name="Kimura A."/>
            <person name="Kitahashi Y."/>
            <person name="Uohara A."/>
        </authorList>
    </citation>
    <scope>NUCLEOTIDE SEQUENCE [LARGE SCALE GENOMIC DNA]</scope>
    <source>
        <strain evidence="4 5">NBRC 108639</strain>
    </source>
</reference>
<feature type="domain" description="Thioesterase TesA-like" evidence="3">
    <location>
        <begin position="28"/>
        <end position="253"/>
    </location>
</feature>
<dbReference type="PANTHER" id="PTHR11487">
    <property type="entry name" value="THIOESTERASE"/>
    <property type="match status" value="1"/>
</dbReference>
<dbReference type="InterPro" id="IPR029058">
    <property type="entry name" value="AB_hydrolase_fold"/>
</dbReference>
<dbReference type="PANTHER" id="PTHR11487:SF0">
    <property type="entry name" value="S-ACYL FATTY ACID SYNTHASE THIOESTERASE, MEDIUM CHAIN"/>
    <property type="match status" value="1"/>
</dbReference>
<sequence>MTTGAERDPAPQWFVRLPPRAEAPVRVIGFPSVGNGPAQFSPLARAGRGRLEVWAANLPGRQARYTEPSFTRFDPLIDALVPAVAEVLDDRPCVLVGYCSGSLIAFGLVRALRRRGLPAPAGLVCVAYPPPRDGLHPDLSGVSSDDFWDHLLHSGGVPARLATGAHRPLFEPALRADYAVLRDFRPADPQDVIDTHIYAVVGTGEPAWLREEMSGWARLTSAGCQVVELDGGHWLLDESPEAFVDLVAEGRWVTDPARSARS</sequence>
<accession>A0A6V8K3E8</accession>
<dbReference type="GO" id="GO:0016787">
    <property type="term" value="F:hydrolase activity"/>
    <property type="evidence" value="ECO:0007669"/>
    <property type="project" value="UniProtKB-KW"/>
</dbReference>
<reference evidence="4 5" key="1">
    <citation type="submission" date="2020-03" db="EMBL/GenBank/DDBJ databases">
        <title>Whole genome shotgun sequence of Phytohabitans houttuyneae NBRC 108639.</title>
        <authorList>
            <person name="Komaki H."/>
            <person name="Tamura T."/>
        </authorList>
    </citation>
    <scope>NUCLEOTIDE SEQUENCE [LARGE SCALE GENOMIC DNA]</scope>
    <source>
        <strain evidence="4 5">NBRC 108639</strain>
    </source>
</reference>
<evidence type="ECO:0000256" key="2">
    <source>
        <dbReference type="ARBA" id="ARBA00022801"/>
    </source>
</evidence>
<dbReference type="InterPro" id="IPR001031">
    <property type="entry name" value="Thioesterase"/>
</dbReference>
<dbReference type="InterPro" id="IPR020802">
    <property type="entry name" value="TesA-like"/>
</dbReference>
<dbReference type="Proteomes" id="UP000482800">
    <property type="component" value="Unassembled WGS sequence"/>
</dbReference>
<keyword evidence="5" id="KW-1185">Reference proteome</keyword>
<dbReference type="Gene3D" id="3.40.50.1820">
    <property type="entry name" value="alpha/beta hydrolase"/>
    <property type="match status" value="1"/>
</dbReference>
<dbReference type="AlphaFoldDB" id="A0A6V8K3E8"/>
<dbReference type="InterPro" id="IPR012223">
    <property type="entry name" value="TEII"/>
</dbReference>
<gene>
    <name evidence="4" type="ORF">Phou_022200</name>
</gene>